<evidence type="ECO:0000256" key="2">
    <source>
        <dbReference type="ARBA" id="ARBA00022801"/>
    </source>
</evidence>
<dbReference type="PRINTS" id="PR00793">
    <property type="entry name" value="PROAMNOPTASE"/>
</dbReference>
<dbReference type="InterPro" id="IPR000073">
    <property type="entry name" value="AB_hydrolase_1"/>
</dbReference>
<dbReference type="InterPro" id="IPR050266">
    <property type="entry name" value="AB_hydrolase_sf"/>
</dbReference>
<protein>
    <submittedName>
        <fullName evidence="4">Alpha/beta fold hydrolase</fullName>
    </submittedName>
</protein>
<name>A0ABW5X927_9FLAO</name>
<dbReference type="Pfam" id="PF00561">
    <property type="entry name" value="Abhydrolase_1"/>
    <property type="match status" value="1"/>
</dbReference>
<dbReference type="RefSeq" id="WP_251739276.1">
    <property type="nucleotide sequence ID" value="NZ_JBHUOJ010000026.1"/>
</dbReference>
<keyword evidence="2 4" id="KW-0378">Hydrolase</keyword>
<dbReference type="Proteomes" id="UP001597438">
    <property type="component" value="Unassembled WGS sequence"/>
</dbReference>
<dbReference type="SUPFAM" id="SSF53474">
    <property type="entry name" value="alpha/beta-Hydrolases"/>
    <property type="match status" value="1"/>
</dbReference>
<sequence length="301" mass="34551">MRAILISIIFLYSLHFLFPGEPFKDQQTSIHYTVYGEGPPLLIINGGPGFNSEGFKPLAIALSKNYKTILYDQRGTGKSYLKNVNSKTITLDAMVGDMEKLRKKLGVDKWIIMGHSFGGMLGYYYASKHPENIVAMIQSSSGGMDLTLLNNLDIRSGLSQLERDSLQFYTEKIDNGDISFSTRYKRATFLAPAYVYNREYIPVVAERLTQGNMEINNLVWQDLRAMNFNVINQMKKFDKPVLIIHGEDDVVDISIPKKADEILPNSELFFLPKTKHYGWLDQKERFYQTIFKFLERQDLNL</sequence>
<dbReference type="InterPro" id="IPR029058">
    <property type="entry name" value="AB_hydrolase_fold"/>
</dbReference>
<accession>A0ABW5X927</accession>
<proteinExistence type="inferred from homology"/>
<evidence type="ECO:0000313" key="5">
    <source>
        <dbReference type="Proteomes" id="UP001597438"/>
    </source>
</evidence>
<organism evidence="4 5">
    <name type="scientific">Christiangramia antarctica</name>
    <dbReference type="NCBI Taxonomy" id="2058158"/>
    <lineage>
        <taxon>Bacteria</taxon>
        <taxon>Pseudomonadati</taxon>
        <taxon>Bacteroidota</taxon>
        <taxon>Flavobacteriia</taxon>
        <taxon>Flavobacteriales</taxon>
        <taxon>Flavobacteriaceae</taxon>
        <taxon>Christiangramia</taxon>
    </lineage>
</organism>
<dbReference type="PRINTS" id="PR00111">
    <property type="entry name" value="ABHYDROLASE"/>
</dbReference>
<gene>
    <name evidence="4" type="ORF">ACFSYS_11230</name>
</gene>
<comment type="caution">
    <text evidence="4">The sequence shown here is derived from an EMBL/GenBank/DDBJ whole genome shotgun (WGS) entry which is preliminary data.</text>
</comment>
<dbReference type="InterPro" id="IPR002410">
    <property type="entry name" value="Peptidase_S33"/>
</dbReference>
<evidence type="ECO:0000259" key="3">
    <source>
        <dbReference type="Pfam" id="PF00561"/>
    </source>
</evidence>
<feature type="domain" description="AB hydrolase-1" evidence="3">
    <location>
        <begin position="39"/>
        <end position="278"/>
    </location>
</feature>
<dbReference type="GO" id="GO:0016787">
    <property type="term" value="F:hydrolase activity"/>
    <property type="evidence" value="ECO:0007669"/>
    <property type="project" value="UniProtKB-KW"/>
</dbReference>
<comment type="similarity">
    <text evidence="1">Belongs to the peptidase S33 family.</text>
</comment>
<evidence type="ECO:0000256" key="1">
    <source>
        <dbReference type="ARBA" id="ARBA00010088"/>
    </source>
</evidence>
<evidence type="ECO:0000313" key="4">
    <source>
        <dbReference type="EMBL" id="MFD2833863.1"/>
    </source>
</evidence>
<dbReference type="EMBL" id="JBHUOJ010000026">
    <property type="protein sequence ID" value="MFD2833863.1"/>
    <property type="molecule type" value="Genomic_DNA"/>
</dbReference>
<dbReference type="Gene3D" id="3.40.50.1820">
    <property type="entry name" value="alpha/beta hydrolase"/>
    <property type="match status" value="1"/>
</dbReference>
<dbReference type="PANTHER" id="PTHR43798">
    <property type="entry name" value="MONOACYLGLYCEROL LIPASE"/>
    <property type="match status" value="1"/>
</dbReference>
<reference evidence="5" key="1">
    <citation type="journal article" date="2019" name="Int. J. Syst. Evol. Microbiol.">
        <title>The Global Catalogue of Microorganisms (GCM) 10K type strain sequencing project: providing services to taxonomists for standard genome sequencing and annotation.</title>
        <authorList>
            <consortium name="The Broad Institute Genomics Platform"/>
            <consortium name="The Broad Institute Genome Sequencing Center for Infectious Disease"/>
            <person name="Wu L."/>
            <person name="Ma J."/>
        </authorList>
    </citation>
    <scope>NUCLEOTIDE SEQUENCE [LARGE SCALE GENOMIC DNA]</scope>
    <source>
        <strain evidence="5">KCTC 52925</strain>
    </source>
</reference>
<keyword evidence="5" id="KW-1185">Reference proteome</keyword>